<keyword evidence="5" id="KW-0121">Carboxypeptidase</keyword>
<dbReference type="InterPro" id="IPR041700">
    <property type="entry name" value="OMP_b-brl_3"/>
</dbReference>
<evidence type="ECO:0000256" key="2">
    <source>
        <dbReference type="ARBA" id="ARBA00023136"/>
    </source>
</evidence>
<feature type="domain" description="Outer membrane protein beta-barrel" evidence="4">
    <location>
        <begin position="448"/>
        <end position="888"/>
    </location>
</feature>
<dbReference type="Proteomes" id="UP000190166">
    <property type="component" value="Unassembled WGS sequence"/>
</dbReference>
<keyword evidence="6" id="KW-1185">Reference proteome</keyword>
<dbReference type="Pfam" id="PF13620">
    <property type="entry name" value="CarboxypepD_reg"/>
    <property type="match status" value="1"/>
</dbReference>
<protein>
    <submittedName>
        <fullName evidence="5">Carboxypeptidase regulatory-like domain-containing protein</fullName>
    </submittedName>
</protein>
<dbReference type="Pfam" id="PF14905">
    <property type="entry name" value="OMP_b-brl_3"/>
    <property type="match status" value="1"/>
</dbReference>
<keyword evidence="3" id="KW-0998">Cell outer membrane</keyword>
<gene>
    <name evidence="5" type="ORF">SAMN05660461_0739</name>
</gene>
<evidence type="ECO:0000259" key="4">
    <source>
        <dbReference type="Pfam" id="PF14905"/>
    </source>
</evidence>
<dbReference type="InterPro" id="IPR008969">
    <property type="entry name" value="CarboxyPept-like_regulatory"/>
</dbReference>
<keyword evidence="5" id="KW-0645">Protease</keyword>
<dbReference type="InterPro" id="IPR036942">
    <property type="entry name" value="Beta-barrel_TonB_sf"/>
</dbReference>
<dbReference type="GO" id="GO:0004180">
    <property type="term" value="F:carboxypeptidase activity"/>
    <property type="evidence" value="ECO:0007669"/>
    <property type="project" value="UniProtKB-KW"/>
</dbReference>
<evidence type="ECO:0000256" key="1">
    <source>
        <dbReference type="ARBA" id="ARBA00004442"/>
    </source>
</evidence>
<evidence type="ECO:0000256" key="3">
    <source>
        <dbReference type="ARBA" id="ARBA00023237"/>
    </source>
</evidence>
<sequence>MAKYYALLLTVVLIGSHFTLSAQREIKGHAYDKDTRRPLAGANVLLFTAERSILKAQGTTNESGDFTLKKIPTGNYVITISFMGYDAATSLIMISEKSAKVLQVDLRYSGLQRNPIKLNSVNVKVNKSAFTIRKDTVEFSAGDFQTTENASVRNLLNKLPGITIDADGNLSFQGTAIKTILVNGRPLFQDGNGSSGDTKKITQNLLADIVDKIQVIDRKRIDGLVEGGKNEKVINITVKKEYKKGLNGAAGAGYGTDKRYSAAANVNMFRDTKQAVMMGYINNVNSSRGPASTDENLSRAETMMGGISNKNNLSANLGTDISKKIKLNANFLHQSQNMDNSQQQQRDNVLPDSNFRYNSNNTSASTANMNILFTNLTIQPDEKNLISIDMSANTQRNTYHSFNKYISIGGKNNDTINFGNTNNLETRRNSNINLTTQYNHQFSPTLGSVSVSFNIEQNNTKDEQQNTTLNTFVPVNLADTINQQVNAKINVSKLMARINYQYPLFPSVYLNVSYKITNNLTRNNQDAFDFDNEKKGYDIINQDLTYRFKNNINEQSIGTGLFLNKTKIQGQLNLAYNITDSKSNNFTAGNEFLQRIHYLSPNLSLFYKIDNYRSLDLRINRETRIPPPNVYLPVVSTRNPLYVQLGNPDLKPSIYNSASIGYRSFSVKGVTFSTNLGADLPNNAMTQSIYSDSAGRQINQPVNVEGNFSFNQDFSIGKRFSKPAVTLNYSLSYYFSRNNSFINQVKSRTSDLSITQMMNGSWMYKKALELEGFVSMLYISSVYSIQNNKHADYLMYNVSLSANVFLPANISIGSAALYFNNTSQHQQFVVLNSWVAKAFGKNKSFQAKLYAYDLTKQNQSLLTMQSPTYIEQQRNTILTQYFMLSLSYFFGKKPAAKPAM</sequence>
<keyword evidence="2" id="KW-0472">Membrane</keyword>
<dbReference type="STRING" id="393003.SAMN05660461_0739"/>
<organism evidence="5 6">
    <name type="scientific">Chitinophaga ginsengisegetis</name>
    <dbReference type="NCBI Taxonomy" id="393003"/>
    <lineage>
        <taxon>Bacteria</taxon>
        <taxon>Pseudomonadati</taxon>
        <taxon>Bacteroidota</taxon>
        <taxon>Chitinophagia</taxon>
        <taxon>Chitinophagales</taxon>
        <taxon>Chitinophagaceae</taxon>
        <taxon>Chitinophaga</taxon>
    </lineage>
</organism>
<reference evidence="6" key="1">
    <citation type="submission" date="2017-02" db="EMBL/GenBank/DDBJ databases">
        <authorList>
            <person name="Varghese N."/>
            <person name="Submissions S."/>
        </authorList>
    </citation>
    <scope>NUCLEOTIDE SEQUENCE [LARGE SCALE GENOMIC DNA]</scope>
    <source>
        <strain evidence="6">DSM 18108</strain>
    </source>
</reference>
<name>A0A1T5N872_9BACT</name>
<dbReference type="GO" id="GO:0009279">
    <property type="term" value="C:cell outer membrane"/>
    <property type="evidence" value="ECO:0007669"/>
    <property type="project" value="UniProtKB-SubCell"/>
</dbReference>
<accession>A0A1T5N872</accession>
<dbReference type="SUPFAM" id="SSF56935">
    <property type="entry name" value="Porins"/>
    <property type="match status" value="1"/>
</dbReference>
<dbReference type="Gene3D" id="2.60.40.1120">
    <property type="entry name" value="Carboxypeptidase-like, regulatory domain"/>
    <property type="match status" value="1"/>
</dbReference>
<dbReference type="AlphaFoldDB" id="A0A1T5N872"/>
<keyword evidence="5" id="KW-0378">Hydrolase</keyword>
<comment type="subcellular location">
    <subcellularLocation>
        <location evidence="1">Cell outer membrane</location>
    </subcellularLocation>
</comment>
<dbReference type="RefSeq" id="WP_159454178.1">
    <property type="nucleotide sequence ID" value="NZ_FUZZ01000001.1"/>
</dbReference>
<dbReference type="Gene3D" id="2.40.170.20">
    <property type="entry name" value="TonB-dependent receptor, beta-barrel domain"/>
    <property type="match status" value="1"/>
</dbReference>
<evidence type="ECO:0000313" key="6">
    <source>
        <dbReference type="Proteomes" id="UP000190166"/>
    </source>
</evidence>
<proteinExistence type="predicted"/>
<dbReference type="EMBL" id="FUZZ01000001">
    <property type="protein sequence ID" value="SKC96692.1"/>
    <property type="molecule type" value="Genomic_DNA"/>
</dbReference>
<dbReference type="SUPFAM" id="SSF49464">
    <property type="entry name" value="Carboxypeptidase regulatory domain-like"/>
    <property type="match status" value="1"/>
</dbReference>
<evidence type="ECO:0000313" key="5">
    <source>
        <dbReference type="EMBL" id="SKC96692.1"/>
    </source>
</evidence>